<protein>
    <submittedName>
        <fullName evidence="1">Uncharacterized protein</fullName>
    </submittedName>
</protein>
<sequence>MTTLSGQKQNRIGFEDHVDAPWPKDCFYDHAEPLVDLTAPPPFLLPFSATERESAFVLSSKPFASFVRHLHCPRRNEEGNLLACPLGIVWPQLSSRSKDTQA</sequence>
<proteinExistence type="predicted"/>
<evidence type="ECO:0000313" key="1">
    <source>
        <dbReference type="EMBL" id="CAE0063071.1"/>
    </source>
</evidence>
<accession>A0A7S3A7E8</accession>
<dbReference type="EMBL" id="HBHW01040483">
    <property type="protein sequence ID" value="CAE0063071.1"/>
    <property type="molecule type" value="Transcribed_RNA"/>
</dbReference>
<name>A0A7S3A7E8_9RHOD</name>
<gene>
    <name evidence="1" type="ORF">RMAR00112_LOCUS31142</name>
</gene>
<organism evidence="1">
    <name type="scientific">Rhodosorus marinus</name>
    <dbReference type="NCBI Taxonomy" id="101924"/>
    <lineage>
        <taxon>Eukaryota</taxon>
        <taxon>Rhodophyta</taxon>
        <taxon>Stylonematophyceae</taxon>
        <taxon>Stylonematales</taxon>
        <taxon>Stylonemataceae</taxon>
        <taxon>Rhodosorus</taxon>
    </lineage>
</organism>
<dbReference type="AlphaFoldDB" id="A0A7S3A7E8"/>
<reference evidence="1" key="1">
    <citation type="submission" date="2021-01" db="EMBL/GenBank/DDBJ databases">
        <authorList>
            <person name="Corre E."/>
            <person name="Pelletier E."/>
            <person name="Niang G."/>
            <person name="Scheremetjew M."/>
            <person name="Finn R."/>
            <person name="Kale V."/>
            <person name="Holt S."/>
            <person name="Cochrane G."/>
            <person name="Meng A."/>
            <person name="Brown T."/>
            <person name="Cohen L."/>
        </authorList>
    </citation>
    <scope>NUCLEOTIDE SEQUENCE</scope>
    <source>
        <strain evidence="1">CCMP 769</strain>
    </source>
</reference>